<dbReference type="SUPFAM" id="SSF51182">
    <property type="entry name" value="RmlC-like cupins"/>
    <property type="match status" value="1"/>
</dbReference>
<protein>
    <submittedName>
        <fullName evidence="2">Cupin domain-containing protein</fullName>
    </submittedName>
</protein>
<proteinExistence type="predicted"/>
<organism evidence="2 3">
    <name type="scientific">Candidatus Methanofishera endochildressiae</name>
    <dbReference type="NCBI Taxonomy" id="2738884"/>
    <lineage>
        <taxon>Bacteria</taxon>
        <taxon>Pseudomonadati</taxon>
        <taxon>Pseudomonadota</taxon>
        <taxon>Gammaproteobacteria</taxon>
        <taxon>Candidatus Methanofishera</taxon>
    </lineage>
</organism>
<comment type="caution">
    <text evidence="2">The sequence shown here is derived from an EMBL/GenBank/DDBJ whole genome shotgun (WGS) entry which is preliminary data.</text>
</comment>
<accession>A0A7Z0MPN6</accession>
<name>A0A7Z0MPN6_9GAMM</name>
<feature type="domain" description="Cupin type-2" evidence="1">
    <location>
        <begin position="40"/>
        <end position="107"/>
    </location>
</feature>
<evidence type="ECO:0000313" key="2">
    <source>
        <dbReference type="EMBL" id="NYT47277.1"/>
    </source>
</evidence>
<dbReference type="EMBL" id="JACCHS010000115">
    <property type="protein sequence ID" value="NYT47277.1"/>
    <property type="molecule type" value="Genomic_DNA"/>
</dbReference>
<dbReference type="Gene3D" id="2.60.120.10">
    <property type="entry name" value="Jelly Rolls"/>
    <property type="match status" value="1"/>
</dbReference>
<dbReference type="AlphaFoldDB" id="A0A7Z0MPN6"/>
<gene>
    <name evidence="2" type="ORF">H0A75_06555</name>
</gene>
<dbReference type="PANTHER" id="PTHR36114:SF8">
    <property type="entry name" value="CUPIN TYPE-1 DOMAIN-CONTAINING PROTEIN"/>
    <property type="match status" value="1"/>
</dbReference>
<dbReference type="InterPro" id="IPR013096">
    <property type="entry name" value="Cupin_2"/>
</dbReference>
<dbReference type="Pfam" id="PF07883">
    <property type="entry name" value="Cupin_2"/>
    <property type="match status" value="1"/>
</dbReference>
<dbReference type="InterPro" id="IPR052044">
    <property type="entry name" value="PKS_Associated_Protein"/>
</dbReference>
<sequence length="128" mass="14051">MQASILPYRPESEFFIDEGCHIIELSNSSEDPDVSIAQARVEPGVTTRWHRLTDTIERYVIISGTGLVEVGELAATQVNPGDIVLIPALCRQRISNTGTQDLVFLAICSPHFTSSCYQDLEATDGIID</sequence>
<dbReference type="PANTHER" id="PTHR36114">
    <property type="entry name" value="16.7 KDA PROTEIN IN WHIE LOCUS"/>
    <property type="match status" value="1"/>
</dbReference>
<reference evidence="2 3" key="1">
    <citation type="submission" date="2020-05" db="EMBL/GenBank/DDBJ databases">
        <title>Horizontal transmission and recombination maintain forever young bacterial symbiont genomes.</title>
        <authorList>
            <person name="Russell S.L."/>
            <person name="Pepper-Tunick E."/>
            <person name="Svedberg J."/>
            <person name="Byrne A."/>
            <person name="Ruelas Castillo J."/>
            <person name="Vollmers C."/>
            <person name="Beinart R.A."/>
            <person name="Corbett-Detig R."/>
        </authorList>
    </citation>
    <scope>NUCLEOTIDE SEQUENCE [LARGE SCALE GENOMIC DNA]</scope>
    <source>
        <strain evidence="2">4727-3</strain>
    </source>
</reference>
<dbReference type="CDD" id="cd02214">
    <property type="entry name" value="cupin_MJ1618"/>
    <property type="match status" value="1"/>
</dbReference>
<dbReference type="InterPro" id="IPR011051">
    <property type="entry name" value="RmlC_Cupin_sf"/>
</dbReference>
<evidence type="ECO:0000313" key="3">
    <source>
        <dbReference type="Proteomes" id="UP000537890"/>
    </source>
</evidence>
<evidence type="ECO:0000259" key="1">
    <source>
        <dbReference type="Pfam" id="PF07883"/>
    </source>
</evidence>
<dbReference type="Proteomes" id="UP000537890">
    <property type="component" value="Unassembled WGS sequence"/>
</dbReference>
<dbReference type="InterPro" id="IPR014710">
    <property type="entry name" value="RmlC-like_jellyroll"/>
</dbReference>